<evidence type="ECO:0000256" key="2">
    <source>
        <dbReference type="ARBA" id="ARBA00004922"/>
    </source>
</evidence>
<evidence type="ECO:0000259" key="11">
    <source>
        <dbReference type="Pfam" id="PF02366"/>
    </source>
</evidence>
<evidence type="ECO:0000256" key="1">
    <source>
        <dbReference type="ARBA" id="ARBA00004127"/>
    </source>
</evidence>
<accession>A0A0F0LQ89</accession>
<evidence type="ECO:0000313" key="13">
    <source>
        <dbReference type="EMBL" id="KJL34854.1"/>
    </source>
</evidence>
<dbReference type="InterPro" id="IPR003342">
    <property type="entry name" value="ArnT-like_N"/>
</dbReference>
<feature type="domain" description="ArnT-like N-terminal" evidence="11">
    <location>
        <begin position="41"/>
        <end position="275"/>
    </location>
</feature>
<evidence type="ECO:0000256" key="3">
    <source>
        <dbReference type="ARBA" id="ARBA00007222"/>
    </source>
</evidence>
<feature type="transmembrane region" description="Helical" evidence="10">
    <location>
        <begin position="474"/>
        <end position="493"/>
    </location>
</feature>
<dbReference type="STRING" id="400772.RR49_02743"/>
<comment type="caution">
    <text evidence="13">The sequence shown here is derived from an EMBL/GenBank/DDBJ whole genome shotgun (WGS) entry which is preliminary data.</text>
</comment>
<dbReference type="EMBL" id="JYIY01000080">
    <property type="protein sequence ID" value="KJL34854.1"/>
    <property type="molecule type" value="Genomic_DNA"/>
</dbReference>
<evidence type="ECO:0000256" key="4">
    <source>
        <dbReference type="ARBA" id="ARBA00022676"/>
    </source>
</evidence>
<gene>
    <name evidence="13" type="primary">pmt_1</name>
    <name evidence="14" type="synonym">pmt_2</name>
    <name evidence="13" type="ORF">RR49_02743</name>
    <name evidence="14" type="ORF">RR49_02958</name>
</gene>
<feature type="transmembrane region" description="Helical" evidence="10">
    <location>
        <begin position="247"/>
        <end position="264"/>
    </location>
</feature>
<dbReference type="EMBL" id="JYIY01000080">
    <property type="protein sequence ID" value="KJL35061.1"/>
    <property type="molecule type" value="Genomic_DNA"/>
</dbReference>
<feature type="transmembrane region" description="Helical" evidence="10">
    <location>
        <begin position="412"/>
        <end position="429"/>
    </location>
</feature>
<comment type="pathway">
    <text evidence="2 10">Protein modification; protein glycosylation.</text>
</comment>
<evidence type="ECO:0000313" key="15">
    <source>
        <dbReference type="Proteomes" id="UP000033451"/>
    </source>
</evidence>
<organism evidence="13 15">
    <name type="scientific">Microbacterium ginsengisoli</name>
    <dbReference type="NCBI Taxonomy" id="400772"/>
    <lineage>
        <taxon>Bacteria</taxon>
        <taxon>Bacillati</taxon>
        <taxon>Actinomycetota</taxon>
        <taxon>Actinomycetes</taxon>
        <taxon>Micrococcales</taxon>
        <taxon>Microbacteriaceae</taxon>
        <taxon>Microbacterium</taxon>
    </lineage>
</organism>
<keyword evidence="8 10" id="KW-0472">Membrane</keyword>
<dbReference type="Pfam" id="PF02366">
    <property type="entry name" value="PMT"/>
    <property type="match status" value="1"/>
</dbReference>
<dbReference type="GO" id="GO:0012505">
    <property type="term" value="C:endomembrane system"/>
    <property type="evidence" value="ECO:0007669"/>
    <property type="project" value="UniProtKB-SubCell"/>
</dbReference>
<dbReference type="Proteomes" id="UP000033451">
    <property type="component" value="Unassembled WGS sequence"/>
</dbReference>
<feature type="transmembrane region" description="Helical" evidence="10">
    <location>
        <begin position="388"/>
        <end position="405"/>
    </location>
</feature>
<feature type="transmembrane region" description="Helical" evidence="10">
    <location>
        <begin position="435"/>
        <end position="454"/>
    </location>
</feature>
<comment type="subcellular location">
    <subcellularLocation>
        <location evidence="10">Cell membrane</location>
    </subcellularLocation>
    <subcellularLocation>
        <location evidence="1">Endomembrane system</location>
        <topology evidence="1">Multi-pass membrane protein</topology>
    </subcellularLocation>
</comment>
<dbReference type="PATRIC" id="fig|400772.4.peg.2760"/>
<reference evidence="13 15" key="1">
    <citation type="submission" date="2015-02" db="EMBL/GenBank/DDBJ databases">
        <title>Draft genome sequences of ten Microbacterium spp. with emphasis on heavy metal contaminated environments.</title>
        <authorList>
            <person name="Corretto E."/>
        </authorList>
    </citation>
    <scope>NUCLEOTIDE SEQUENCE [LARGE SCALE GENOMIC DNA]</scope>
    <source>
        <strain evidence="13 15">DSM 18659</strain>
    </source>
</reference>
<keyword evidence="5 10" id="KW-0808">Transferase</keyword>
<evidence type="ECO:0000256" key="7">
    <source>
        <dbReference type="ARBA" id="ARBA00022989"/>
    </source>
</evidence>
<feature type="transmembrane region" description="Helical" evidence="10">
    <location>
        <begin position="285"/>
        <end position="305"/>
    </location>
</feature>
<comment type="similarity">
    <text evidence="3 10">Belongs to the glycosyltransferase 39 family.</text>
</comment>
<dbReference type="GO" id="GO:0005886">
    <property type="term" value="C:plasma membrane"/>
    <property type="evidence" value="ECO:0007669"/>
    <property type="project" value="UniProtKB-SubCell"/>
</dbReference>
<keyword evidence="4 10" id="KW-0328">Glycosyltransferase</keyword>
<evidence type="ECO:0000259" key="12">
    <source>
        <dbReference type="Pfam" id="PF16192"/>
    </source>
</evidence>
<feature type="transmembrane region" description="Helical" evidence="10">
    <location>
        <begin position="185"/>
        <end position="203"/>
    </location>
</feature>
<feature type="transmembrane region" description="Helical" evidence="10">
    <location>
        <begin position="223"/>
        <end position="241"/>
    </location>
</feature>
<feature type="transmembrane region" description="Helical" evidence="10">
    <location>
        <begin position="34"/>
        <end position="52"/>
    </location>
</feature>
<feature type="domain" description="Protein O-mannosyl-transferase C-terminal four TM" evidence="12">
    <location>
        <begin position="330"/>
        <end position="512"/>
    </location>
</feature>
<evidence type="ECO:0000256" key="6">
    <source>
        <dbReference type="ARBA" id="ARBA00022692"/>
    </source>
</evidence>
<keyword evidence="7 10" id="KW-1133">Transmembrane helix</keyword>
<dbReference type="Pfam" id="PF16192">
    <property type="entry name" value="PMT_4TMC"/>
    <property type="match status" value="1"/>
</dbReference>
<dbReference type="InterPro" id="IPR027005">
    <property type="entry name" value="PMT-like"/>
</dbReference>
<feature type="transmembrane region" description="Helical" evidence="10">
    <location>
        <begin position="157"/>
        <end position="179"/>
    </location>
</feature>
<dbReference type="AlphaFoldDB" id="A0A0F0LQ89"/>
<dbReference type="EC" id="2.4.1.-" evidence="10"/>
<evidence type="ECO:0000313" key="14">
    <source>
        <dbReference type="EMBL" id="KJL35061.1"/>
    </source>
</evidence>
<protein>
    <recommendedName>
        <fullName evidence="9 10">Polyprenol-phosphate-mannose--protein mannosyltransferase</fullName>
        <ecNumber evidence="10">2.4.1.-</ecNumber>
    </recommendedName>
</protein>
<evidence type="ECO:0000256" key="10">
    <source>
        <dbReference type="RuleBase" id="RU367007"/>
    </source>
</evidence>
<evidence type="ECO:0000256" key="9">
    <source>
        <dbReference type="ARBA" id="ARBA00093617"/>
    </source>
</evidence>
<dbReference type="UniPathway" id="UPA00378"/>
<comment type="function">
    <text evidence="10">Protein O-mannosyltransferase that catalyzes the transfer of a single mannose residue from a polyprenol phospho-mannosyl lipidic donor to the hydroxyl group of selected serine and threonine residues in acceptor proteins.</text>
</comment>
<dbReference type="InterPro" id="IPR032421">
    <property type="entry name" value="PMT_4TMC"/>
</dbReference>
<dbReference type="RefSeq" id="WP_045248638.1">
    <property type="nucleotide sequence ID" value="NZ_DAIQHQ010000001.1"/>
</dbReference>
<name>A0A0F0LQ89_9MICO</name>
<keyword evidence="6 10" id="KW-0812">Transmembrane</keyword>
<feature type="transmembrane region" description="Helical" evidence="10">
    <location>
        <begin position="129"/>
        <end position="150"/>
    </location>
</feature>
<dbReference type="PANTHER" id="PTHR10050:SF46">
    <property type="entry name" value="PROTEIN O-MANNOSYL-TRANSFERASE 2"/>
    <property type="match status" value="1"/>
</dbReference>
<keyword evidence="10" id="KW-1003">Cell membrane</keyword>
<evidence type="ECO:0000256" key="5">
    <source>
        <dbReference type="ARBA" id="ARBA00022679"/>
    </source>
</evidence>
<proteinExistence type="inferred from homology"/>
<sequence>MSRTAPPLLENAPLSRYDRWAMRVRADAALQRRISWLAPLLVTLLAAVLRFWNLQNPHAIVFDETYYVKDAWSQWNLGYPANWPANANGAFEQGVTDDYETSGSFVVHPPLGKWIIGLGMWIFGPASSFGWRFSVALLGTATVLLVYLVTKALTRSVAAATIASLLMAIDGLAIVMSRVALLDGILTFFVILAFWFVLLDRAWCDRRLGARDPDRPSAWGRLLWNRPWLLAAGAAAGAATAVKWSGLYVIAALGVYVVISDAVARWRLGIRMWHLDAVRQGLWSAVLMLPVALVVYVVSWTGWLVTAGGYDRQYSGAPPAGLAALLPQPLQNLWVYHGAMYGFNVNLHTPHSYQSPAWEWPLLIRPTSMYWEQGANGVQAISSIPNPLIWWAGIAAAIYLLVRFVRRPDAAAGFVLVGIIATYVPWLLYPDRTIFQFYTIVMLPFLVIAVALAARDIAGGPDASPARRRSGQGVVLVFLGVAVVLSAFWYPVWTAMPVPYDFWRLHNWMQSWI</sequence>
<dbReference type="PANTHER" id="PTHR10050">
    <property type="entry name" value="DOLICHYL-PHOSPHATE-MANNOSE--PROTEIN MANNOSYLTRANSFERASE"/>
    <property type="match status" value="1"/>
</dbReference>
<keyword evidence="15" id="KW-1185">Reference proteome</keyword>
<evidence type="ECO:0000256" key="8">
    <source>
        <dbReference type="ARBA" id="ARBA00023136"/>
    </source>
</evidence>
<dbReference type="GO" id="GO:0004169">
    <property type="term" value="F:dolichyl-phosphate-mannose-protein mannosyltransferase activity"/>
    <property type="evidence" value="ECO:0007669"/>
    <property type="project" value="UniProtKB-UniRule"/>
</dbReference>